<dbReference type="RefSeq" id="WP_087913031.1">
    <property type="nucleotide sequence ID" value="NZ_CP017065.1"/>
</dbReference>
<dbReference type="AlphaFoldDB" id="A0AAN1KFF7"/>
<protein>
    <submittedName>
        <fullName evidence="1 2">Transcriptional regulator</fullName>
    </submittedName>
</protein>
<sequence>MNVLILGIFVAAAFLLQALMGYFQIRNFAHNYHEVRQGGRVLIGKNPRRFRQGSLMLIGLDHDDRIQEIRIMKGLTVFSRFREVDRFDGESVAEVGADYAALHKLSRTERECFLNAYRNYVNYKTNNLSFEDFDTSRVSMFSLPIFSEISMKMKTVPQTLTHVFKKDNLGG</sequence>
<dbReference type="PIRSF" id="PIRSF011474">
    <property type="entry name" value="Glucitol_operon_activator"/>
    <property type="match status" value="1"/>
</dbReference>
<dbReference type="Pfam" id="PF06923">
    <property type="entry name" value="GutM"/>
    <property type="match status" value="1"/>
</dbReference>
<evidence type="ECO:0000313" key="3">
    <source>
        <dbReference type="Proteomes" id="UP000195609"/>
    </source>
</evidence>
<evidence type="ECO:0000313" key="4">
    <source>
        <dbReference type="Proteomes" id="UP001303564"/>
    </source>
</evidence>
<proteinExistence type="predicted"/>
<dbReference type="EMBL" id="CP136128">
    <property type="protein sequence ID" value="WNX27355.1"/>
    <property type="molecule type" value="Genomic_DNA"/>
</dbReference>
<reference evidence="2 4" key="2">
    <citation type="submission" date="2023-09" db="EMBL/GenBank/DDBJ databases">
        <title>Genomic characteristic of L. casei group strains isolated from clinical sources.</title>
        <authorList>
            <person name="Jarocki P."/>
        </authorList>
    </citation>
    <scope>NUCLEOTIDE SEQUENCE [LARGE SCALE GENOMIC DNA]</scope>
    <source>
        <strain evidence="2 4">LMG 24099</strain>
    </source>
</reference>
<name>A0AAN1KFF7_LACCA</name>
<dbReference type="InterPro" id="IPR009693">
    <property type="entry name" value="Glucitol_operon_activator"/>
</dbReference>
<dbReference type="Proteomes" id="UP001303564">
    <property type="component" value="Chromosome"/>
</dbReference>
<dbReference type="EMBL" id="CP017065">
    <property type="protein sequence ID" value="ARY92722.1"/>
    <property type="molecule type" value="Genomic_DNA"/>
</dbReference>
<accession>A0AAN1KFF7</accession>
<keyword evidence="4" id="KW-1185">Reference proteome</keyword>
<gene>
    <name evidence="1" type="ORF">BGL52_13520</name>
    <name evidence="2" type="ORF">RWA16_13285</name>
</gene>
<evidence type="ECO:0000313" key="2">
    <source>
        <dbReference type="EMBL" id="WNX27355.1"/>
    </source>
</evidence>
<dbReference type="Proteomes" id="UP000195609">
    <property type="component" value="Chromosome"/>
</dbReference>
<evidence type="ECO:0000313" key="1">
    <source>
        <dbReference type="EMBL" id="ARY92722.1"/>
    </source>
</evidence>
<organism evidence="1 3">
    <name type="scientific">Lacticaseibacillus casei</name>
    <name type="common">Lactobacillus casei</name>
    <dbReference type="NCBI Taxonomy" id="1582"/>
    <lineage>
        <taxon>Bacteria</taxon>
        <taxon>Bacillati</taxon>
        <taxon>Bacillota</taxon>
        <taxon>Bacilli</taxon>
        <taxon>Lactobacillales</taxon>
        <taxon>Lactobacillaceae</taxon>
        <taxon>Lacticaseibacillus</taxon>
    </lineage>
</organism>
<reference evidence="1 3" key="1">
    <citation type="journal article" date="2017" name="Front. Immunol.">
        <title>Complete Genome Sequence of Lactobacillus casei LC5, a Potential Probiotics for Atopic Dermatitis.</title>
        <authorList>
            <person name="Kang J."/>
            <person name="Chung W.H."/>
            <person name="Lim T.J."/>
            <person name="Whon T.W."/>
            <person name="Lim S."/>
            <person name="Nam Y.D."/>
        </authorList>
    </citation>
    <scope>NUCLEOTIDE SEQUENCE [LARGE SCALE GENOMIC DNA]</scope>
    <source>
        <strain evidence="1 3">LC5</strain>
    </source>
</reference>